<keyword evidence="3" id="KW-1185">Reference proteome</keyword>
<feature type="compositionally biased region" description="Basic residues" evidence="1">
    <location>
        <begin position="1"/>
        <end position="10"/>
    </location>
</feature>
<dbReference type="RefSeq" id="WP_094920916.1">
    <property type="nucleotide sequence ID" value="NZ_NPIA01000001.1"/>
</dbReference>
<evidence type="ECO:0008006" key="4">
    <source>
        <dbReference type="Google" id="ProtNLM"/>
    </source>
</evidence>
<dbReference type="Proteomes" id="UP000217083">
    <property type="component" value="Unassembled WGS sequence"/>
</dbReference>
<dbReference type="AlphaFoldDB" id="A0A263BX51"/>
<dbReference type="Pfam" id="PF14153">
    <property type="entry name" value="Spore_coat_CotO"/>
    <property type="match status" value="1"/>
</dbReference>
<proteinExistence type="predicted"/>
<reference evidence="3" key="1">
    <citation type="submission" date="2017-08" db="EMBL/GenBank/DDBJ databases">
        <authorList>
            <person name="Huang Z."/>
        </authorList>
    </citation>
    <scope>NUCLEOTIDE SEQUENCE [LARGE SCALE GENOMIC DNA]</scope>
    <source>
        <strain evidence="3">SA5d-4</strain>
    </source>
</reference>
<dbReference type="InterPro" id="IPR025439">
    <property type="entry name" value="Spore_coat_CotO"/>
</dbReference>
<sequence>MNKHKKKKAPKPLLYIDQPDYDNYDQQSDDYVISPIEESEKNNNHRKMEKAQQRTADNEAKPAKKVDQVKSKRSNKKSFKEMSIEEKVDFIINLPQQLPRLTAEIETEEAKVRGLIYEKSENIIKVRTYQAPYKAEINLEDIIAITIVSL</sequence>
<comment type="caution">
    <text evidence="2">The sequence shown here is derived from an EMBL/GenBank/DDBJ whole genome shotgun (WGS) entry which is preliminary data.</text>
</comment>
<gene>
    <name evidence="2" type="ORF">CIB95_01560</name>
</gene>
<organism evidence="2 3">
    <name type="scientific">Lottiidibacillus patelloidae</name>
    <dbReference type="NCBI Taxonomy" id="2670334"/>
    <lineage>
        <taxon>Bacteria</taxon>
        <taxon>Bacillati</taxon>
        <taxon>Bacillota</taxon>
        <taxon>Bacilli</taxon>
        <taxon>Bacillales</taxon>
        <taxon>Bacillaceae</taxon>
        <taxon>Lottiidibacillus</taxon>
    </lineage>
</organism>
<dbReference type="EMBL" id="NPIA01000001">
    <property type="protein sequence ID" value="OZM58284.1"/>
    <property type="molecule type" value="Genomic_DNA"/>
</dbReference>
<feature type="compositionally biased region" description="Basic and acidic residues" evidence="1">
    <location>
        <begin position="49"/>
        <end position="70"/>
    </location>
</feature>
<protein>
    <recommendedName>
        <fullName evidence="4">Spore coat protein CotO</fullName>
    </recommendedName>
</protein>
<evidence type="ECO:0000313" key="3">
    <source>
        <dbReference type="Proteomes" id="UP000217083"/>
    </source>
</evidence>
<accession>A0A263BX51</accession>
<feature type="region of interest" description="Disordered" evidence="1">
    <location>
        <begin position="1"/>
        <end position="78"/>
    </location>
</feature>
<name>A0A263BX51_9BACI</name>
<reference evidence="2 3" key="2">
    <citation type="submission" date="2017-09" db="EMBL/GenBank/DDBJ databases">
        <title>Bacillus patelloidae sp. nov., isolated from the intestinal tract of a marine limpet.</title>
        <authorList>
            <person name="Liu R."/>
            <person name="Dong C."/>
            <person name="Shao Z."/>
        </authorList>
    </citation>
    <scope>NUCLEOTIDE SEQUENCE [LARGE SCALE GENOMIC DNA]</scope>
    <source>
        <strain evidence="2 3">SA5d-4</strain>
    </source>
</reference>
<evidence type="ECO:0000256" key="1">
    <source>
        <dbReference type="SAM" id="MobiDB-lite"/>
    </source>
</evidence>
<evidence type="ECO:0000313" key="2">
    <source>
        <dbReference type="EMBL" id="OZM58284.1"/>
    </source>
</evidence>